<dbReference type="CDD" id="cd21608">
    <property type="entry name" value="RRM2_NsCP33_like"/>
    <property type="match status" value="1"/>
</dbReference>
<dbReference type="NCBIfam" id="TIGR04272">
    <property type="entry name" value="cxxc_cxxc_Mbark"/>
    <property type="match status" value="1"/>
</dbReference>
<dbReference type="InterPro" id="IPR026363">
    <property type="entry name" value="CxxC-x17-CxxC_dom"/>
</dbReference>
<evidence type="ECO:0000256" key="2">
    <source>
        <dbReference type="SAM" id="MobiDB-lite"/>
    </source>
</evidence>
<dbReference type="InterPro" id="IPR012677">
    <property type="entry name" value="Nucleotide-bd_a/b_plait_sf"/>
</dbReference>
<keyword evidence="1" id="KW-0694">RNA-binding</keyword>
<reference evidence="4" key="1">
    <citation type="journal article" date="2014" name="Genome Biol. Evol.">
        <title>Pangenome evidence for extensive interdomain horizontal transfer affecting lineage core and shell genes in uncultured planktonic thaumarchaeota and euryarchaeota.</title>
        <authorList>
            <person name="Deschamps P."/>
            <person name="Zivanovic Y."/>
            <person name="Moreira D."/>
            <person name="Rodriguez-Valera F."/>
            <person name="Lopez-Garcia P."/>
        </authorList>
    </citation>
    <scope>NUCLEOTIDE SEQUENCE</scope>
</reference>
<dbReference type="SUPFAM" id="SSF50249">
    <property type="entry name" value="Nucleic acid-binding proteins"/>
    <property type="match status" value="1"/>
</dbReference>
<dbReference type="InterPro" id="IPR035979">
    <property type="entry name" value="RBD_domain_sf"/>
</dbReference>
<protein>
    <submittedName>
        <fullName evidence="4">Putative RNA-binding protein (HNRNPA1_3)</fullName>
    </submittedName>
</protein>
<sequence>MTAAAGDFVTPGSSVEIPDGVEAGDGIHNDTSGAVAVVTGTLVQSNGTISVDPSRPSVNSPKIGDVIIAEVNRLNPKTAEVRLLHIEGKEGGHRDLPALKLFADIYVTNFVDRFLPSAGDAMRKRDIIRARIVELDPMLKATTRDDPELGVLYALCPQCGKDLETSSKTPDFNVECPRCDYTGYRVLSNGFGRGHLIGEDIQSLNRPGARWSSEAESMLGHDGARPYLSPVADHRRGMSHEMPDSARRARASQSRGSGGGGGRPRREMHPTTCTLCGTKTQVPFKPTPGKPIRCRDCMDKVKDGKASRDELAKEREVMNTARAEAGESMGAKLFVGGVSYDATEDELREIFAAHGELKEVHIATDRETGRSRGFAFITFASQKSGLAAIEQLNGTKLHGRKITVQESNPSGGRDRKRRPRRN</sequence>
<proteinExistence type="predicted"/>
<dbReference type="Gene3D" id="2.40.50.140">
    <property type="entry name" value="Nucleic acid-binding proteins"/>
    <property type="match status" value="1"/>
</dbReference>
<feature type="domain" description="RRM" evidence="3">
    <location>
        <begin position="331"/>
        <end position="409"/>
    </location>
</feature>
<accession>A0A075G0G4</accession>
<dbReference type="Pfam" id="PF00076">
    <property type="entry name" value="RRM_1"/>
    <property type="match status" value="1"/>
</dbReference>
<name>A0A075G0G4_9EURY</name>
<dbReference type="GO" id="GO:0003723">
    <property type="term" value="F:RNA binding"/>
    <property type="evidence" value="ECO:0007669"/>
    <property type="project" value="UniProtKB-KW"/>
</dbReference>
<dbReference type="EMBL" id="KF900509">
    <property type="protein sequence ID" value="AIE97490.1"/>
    <property type="molecule type" value="Genomic_DNA"/>
</dbReference>
<feature type="compositionally biased region" description="Basic and acidic residues" evidence="2">
    <location>
        <begin position="234"/>
        <end position="247"/>
    </location>
</feature>
<gene>
    <name evidence="4" type="primary">HNRNPA1_3</name>
</gene>
<dbReference type="InterPro" id="IPR052462">
    <property type="entry name" value="SLIRP/GR-RBP-like"/>
</dbReference>
<dbReference type="AlphaFoldDB" id="A0A075G0G4"/>
<evidence type="ECO:0000256" key="1">
    <source>
        <dbReference type="ARBA" id="ARBA00022884"/>
    </source>
</evidence>
<dbReference type="NCBIfam" id="NF034126">
    <property type="entry name" value="PRK09521.1"/>
    <property type="match status" value="1"/>
</dbReference>
<evidence type="ECO:0000313" key="4">
    <source>
        <dbReference type="EMBL" id="AIE97490.1"/>
    </source>
</evidence>
<dbReference type="InterPro" id="IPR012340">
    <property type="entry name" value="NA-bd_OB-fold"/>
</dbReference>
<feature type="region of interest" description="Disordered" evidence="2">
    <location>
        <begin position="398"/>
        <end position="422"/>
    </location>
</feature>
<dbReference type="InterPro" id="IPR048289">
    <property type="entry name" value="RRM2_NsCP33-like"/>
</dbReference>
<organism evidence="4">
    <name type="scientific">uncultured marine group II/III euryarchaeote KM3_01_B12</name>
    <dbReference type="NCBI Taxonomy" id="1457833"/>
    <lineage>
        <taxon>Archaea</taxon>
        <taxon>Methanobacteriati</taxon>
        <taxon>Methanobacteriota</taxon>
        <taxon>environmental samples</taxon>
    </lineage>
</organism>
<dbReference type="Pfam" id="PF23477">
    <property type="entry name" value="zf_Tbcl_2"/>
    <property type="match status" value="1"/>
</dbReference>
<evidence type="ECO:0000259" key="3">
    <source>
        <dbReference type="PROSITE" id="PS50102"/>
    </source>
</evidence>
<dbReference type="PANTHER" id="PTHR48027">
    <property type="entry name" value="HETEROGENEOUS NUCLEAR RIBONUCLEOPROTEIN 87F-RELATED"/>
    <property type="match status" value="1"/>
</dbReference>
<dbReference type="InterPro" id="IPR000504">
    <property type="entry name" value="RRM_dom"/>
</dbReference>
<dbReference type="SMART" id="SM00360">
    <property type="entry name" value="RRM"/>
    <property type="match status" value="1"/>
</dbReference>
<feature type="region of interest" description="Disordered" evidence="2">
    <location>
        <begin position="234"/>
        <end position="273"/>
    </location>
</feature>
<dbReference type="Gene3D" id="3.30.70.330">
    <property type="match status" value="1"/>
</dbReference>
<dbReference type="SUPFAM" id="SSF54928">
    <property type="entry name" value="RNA-binding domain, RBD"/>
    <property type="match status" value="1"/>
</dbReference>
<dbReference type="PROSITE" id="PS50102">
    <property type="entry name" value="RRM"/>
    <property type="match status" value="1"/>
</dbReference>